<dbReference type="VEuPathDB" id="FungiDB:ASPWEDRAFT_109162"/>
<dbReference type="Pfam" id="PF01048">
    <property type="entry name" value="PNP_UDP_1"/>
    <property type="match status" value="1"/>
</dbReference>
<dbReference type="PANTHER" id="PTHR46082">
    <property type="entry name" value="ATP/GTP-BINDING PROTEIN-RELATED"/>
    <property type="match status" value="1"/>
</dbReference>
<organism evidence="3 4">
    <name type="scientific">Aspergillus wentii DTO 134E9</name>
    <dbReference type="NCBI Taxonomy" id="1073089"/>
    <lineage>
        <taxon>Eukaryota</taxon>
        <taxon>Fungi</taxon>
        <taxon>Dikarya</taxon>
        <taxon>Ascomycota</taxon>
        <taxon>Pezizomycotina</taxon>
        <taxon>Eurotiomycetes</taxon>
        <taxon>Eurotiomycetidae</taxon>
        <taxon>Eurotiales</taxon>
        <taxon>Aspergillaceae</taxon>
        <taxon>Aspergillus</taxon>
        <taxon>Aspergillus subgen. Cremei</taxon>
    </lineage>
</organism>
<dbReference type="GO" id="GO:0009116">
    <property type="term" value="P:nucleoside metabolic process"/>
    <property type="evidence" value="ECO:0007669"/>
    <property type="project" value="InterPro"/>
</dbReference>
<feature type="region of interest" description="Disordered" evidence="1">
    <location>
        <begin position="698"/>
        <end position="739"/>
    </location>
</feature>
<gene>
    <name evidence="3" type="ORF">ASPWEDRAFT_109162</name>
</gene>
<evidence type="ECO:0000256" key="1">
    <source>
        <dbReference type="SAM" id="MobiDB-lite"/>
    </source>
</evidence>
<feature type="domain" description="Nucleoside phosphorylase" evidence="2">
    <location>
        <begin position="753"/>
        <end position="1036"/>
    </location>
</feature>
<protein>
    <recommendedName>
        <fullName evidence="2">Nucleoside phosphorylase domain-containing protein</fullName>
    </recommendedName>
</protein>
<dbReference type="InterPro" id="IPR053137">
    <property type="entry name" value="NLR-like"/>
</dbReference>
<dbReference type="AlphaFoldDB" id="A0A1L9RMZ2"/>
<dbReference type="STRING" id="1073089.A0A1L9RMZ2"/>
<proteinExistence type="predicted"/>
<dbReference type="SUPFAM" id="SSF53167">
    <property type="entry name" value="Purine and uridine phosphorylases"/>
    <property type="match status" value="1"/>
</dbReference>
<dbReference type="RefSeq" id="XP_040689981.1">
    <property type="nucleotide sequence ID" value="XM_040828060.1"/>
</dbReference>
<evidence type="ECO:0000313" key="3">
    <source>
        <dbReference type="EMBL" id="OJJ36305.1"/>
    </source>
</evidence>
<dbReference type="Proteomes" id="UP000184383">
    <property type="component" value="Unassembled WGS sequence"/>
</dbReference>
<dbReference type="GO" id="GO:0003824">
    <property type="term" value="F:catalytic activity"/>
    <property type="evidence" value="ECO:0007669"/>
    <property type="project" value="InterPro"/>
</dbReference>
<evidence type="ECO:0000259" key="2">
    <source>
        <dbReference type="Pfam" id="PF01048"/>
    </source>
</evidence>
<dbReference type="InterPro" id="IPR000845">
    <property type="entry name" value="Nucleoside_phosphorylase_d"/>
</dbReference>
<dbReference type="EMBL" id="KV878211">
    <property type="protein sequence ID" value="OJJ36305.1"/>
    <property type="molecule type" value="Genomic_DNA"/>
</dbReference>
<dbReference type="PANTHER" id="PTHR46082:SF11">
    <property type="entry name" value="AAA+ ATPASE DOMAIN-CONTAINING PROTEIN-RELATED"/>
    <property type="match status" value="1"/>
</dbReference>
<accession>A0A1L9RMZ2</accession>
<sequence>MKTTITDWFLFSRGVSSMRSSATIKVVYRIKWDPFQFFQSQGYNEEPADAIVGVITLTGSAEKSQALTCSQYMRQTWPSSGPQVLQLTQDTLRLKPNHEHSCTLSDGTRLYSCIHSSSDSQASYYTVTAMGPFESVVEIGQQYAWLSAALHPSPFESGLAFSRAFIKNIGQTEYDTFPITESMLPGDTLCEMDIGIYKGVQNPAIPNGKCWYNLFRNPVVAEGFPISKRQPIHDGLEIPLHMMAVLLQTRQAEDFSGRVVLKGFSQMLIQAECHQDVVLWHSICNEAGNRISYADSTSFARVDSGVFELGTARHIIGWCSDVKVMAGARDAKYDFANSRLPRATENCMLRDISLSGGRIISGGEKVNIGYKDTPAHAVRNGYIQRLKWVSKRLLVLWDEEDKRGWLINGMTALLHLVRASLNQDSQDEFSSAFMLDMAEIRESARPYKSQSAAAVLINKENMGLKIYPDGSDSIVLGDRVQHLHGLLEKIIDYQLWASQHEWTSIESVFPHHLEGWDAKDLISDRDPIYPREAMLREGGEPWAGFARSVNAVTLFGRGFGDIMQPSSSAFCPEWIKVPKGMYYLAAPVSDLIEVMEAYGDSHSIPIKLTGAINWHNSANALGMCPCLKGDLVHTHPVQVLAPSDMDVQPVDDKPTPLVADGAVIFGYNETFQLSVEVDRSHRQGKPLNRIMSLADSGIGESLGSSMGTRSRESSTRGDSANTFSPVRVPAPPSSSSGSPISECDLVTAKDYNVGIVCALPIELRAVRALFDARGPDLEIPDSDPNHYALGCIGKHRVAAACLPDGGYGTNSAADVASNMRRSFPALEFCLMVGIGGGVYSERHDIRLGDVVISKPTHTNSGVLQYDMGKTLQYGDFQLNGSLCPPPRRLMTAISELRSDPGLPDYPLEGYLDTICIAKGQHRYPGFAQDKLFSSDYAHDSTGGCDKCDPAYLIHRDLRESSHPYFHYGLIASGNQVMKDSKTRDELGKKHDILCFEMEAAGIMNTMPCLVIRGICDYADSHKTKEWQGYAAATAAAFAKLLLTRVRSVNS</sequence>
<dbReference type="InterPro" id="IPR035994">
    <property type="entry name" value="Nucleoside_phosphorylase_sf"/>
</dbReference>
<dbReference type="Gene3D" id="3.40.50.1580">
    <property type="entry name" value="Nucleoside phosphorylase domain"/>
    <property type="match status" value="1"/>
</dbReference>
<dbReference type="OrthoDB" id="1658288at2759"/>
<evidence type="ECO:0000313" key="4">
    <source>
        <dbReference type="Proteomes" id="UP000184383"/>
    </source>
</evidence>
<dbReference type="GeneID" id="63743908"/>
<reference evidence="4" key="1">
    <citation type="journal article" date="2017" name="Genome Biol.">
        <title>Comparative genomics reveals high biological diversity and specific adaptations in the industrially and medically important fungal genus Aspergillus.</title>
        <authorList>
            <person name="de Vries R.P."/>
            <person name="Riley R."/>
            <person name="Wiebenga A."/>
            <person name="Aguilar-Osorio G."/>
            <person name="Amillis S."/>
            <person name="Uchima C.A."/>
            <person name="Anderluh G."/>
            <person name="Asadollahi M."/>
            <person name="Askin M."/>
            <person name="Barry K."/>
            <person name="Battaglia E."/>
            <person name="Bayram O."/>
            <person name="Benocci T."/>
            <person name="Braus-Stromeyer S.A."/>
            <person name="Caldana C."/>
            <person name="Canovas D."/>
            <person name="Cerqueira G.C."/>
            <person name="Chen F."/>
            <person name="Chen W."/>
            <person name="Choi C."/>
            <person name="Clum A."/>
            <person name="Dos Santos R.A."/>
            <person name="Damasio A.R."/>
            <person name="Diallinas G."/>
            <person name="Emri T."/>
            <person name="Fekete E."/>
            <person name="Flipphi M."/>
            <person name="Freyberg S."/>
            <person name="Gallo A."/>
            <person name="Gournas C."/>
            <person name="Habgood R."/>
            <person name="Hainaut M."/>
            <person name="Harispe M.L."/>
            <person name="Henrissat B."/>
            <person name="Hilden K.S."/>
            <person name="Hope R."/>
            <person name="Hossain A."/>
            <person name="Karabika E."/>
            <person name="Karaffa L."/>
            <person name="Karanyi Z."/>
            <person name="Krasevec N."/>
            <person name="Kuo A."/>
            <person name="Kusch H."/>
            <person name="LaButti K."/>
            <person name="Lagendijk E.L."/>
            <person name="Lapidus A."/>
            <person name="Levasseur A."/>
            <person name="Lindquist E."/>
            <person name="Lipzen A."/>
            <person name="Logrieco A.F."/>
            <person name="MacCabe A."/>
            <person name="Maekelae M.R."/>
            <person name="Malavazi I."/>
            <person name="Melin P."/>
            <person name="Meyer V."/>
            <person name="Mielnichuk N."/>
            <person name="Miskei M."/>
            <person name="Molnar A.P."/>
            <person name="Mule G."/>
            <person name="Ngan C.Y."/>
            <person name="Orejas M."/>
            <person name="Orosz E."/>
            <person name="Ouedraogo J.P."/>
            <person name="Overkamp K.M."/>
            <person name="Park H.-S."/>
            <person name="Perrone G."/>
            <person name="Piumi F."/>
            <person name="Punt P.J."/>
            <person name="Ram A.F."/>
            <person name="Ramon A."/>
            <person name="Rauscher S."/>
            <person name="Record E."/>
            <person name="Riano-Pachon D.M."/>
            <person name="Robert V."/>
            <person name="Roehrig J."/>
            <person name="Ruller R."/>
            <person name="Salamov A."/>
            <person name="Salih N.S."/>
            <person name="Samson R.A."/>
            <person name="Sandor E."/>
            <person name="Sanguinetti M."/>
            <person name="Schuetze T."/>
            <person name="Sepcic K."/>
            <person name="Shelest E."/>
            <person name="Sherlock G."/>
            <person name="Sophianopoulou V."/>
            <person name="Squina F.M."/>
            <person name="Sun H."/>
            <person name="Susca A."/>
            <person name="Todd R.B."/>
            <person name="Tsang A."/>
            <person name="Unkles S.E."/>
            <person name="van de Wiele N."/>
            <person name="van Rossen-Uffink D."/>
            <person name="Oliveira J.V."/>
            <person name="Vesth T.C."/>
            <person name="Visser J."/>
            <person name="Yu J.-H."/>
            <person name="Zhou M."/>
            <person name="Andersen M.R."/>
            <person name="Archer D.B."/>
            <person name="Baker S.E."/>
            <person name="Benoit I."/>
            <person name="Brakhage A.A."/>
            <person name="Braus G.H."/>
            <person name="Fischer R."/>
            <person name="Frisvad J.C."/>
            <person name="Goldman G.H."/>
            <person name="Houbraken J."/>
            <person name="Oakley B."/>
            <person name="Pocsi I."/>
            <person name="Scazzocchio C."/>
            <person name="Seiboth B."/>
            <person name="vanKuyk P.A."/>
            <person name="Wortman J."/>
            <person name="Dyer P.S."/>
            <person name="Grigoriev I.V."/>
        </authorList>
    </citation>
    <scope>NUCLEOTIDE SEQUENCE [LARGE SCALE GENOMIC DNA]</scope>
    <source>
        <strain evidence="4">DTO 134E9</strain>
    </source>
</reference>
<keyword evidence="4" id="KW-1185">Reference proteome</keyword>
<name>A0A1L9RMZ2_ASPWE</name>